<dbReference type="Proteomes" id="UP001165498">
    <property type="component" value="Unassembled WGS sequence"/>
</dbReference>
<sequence length="210" mass="22553">MYKNIRPISRIAPALLLAAAGAACAEPETSAREKSAQATTAQETATPRNGAAIYLADLPLVDADGNTVDLYRDLIQGHSVVIHSFFARCEGSCPVMMSTLQSLQKRLGGHLGREVRIVSITVDPKHDGQAELAAYARRVQAGPGWYFLGGSEQQVSTALRRIGQYTDAPQDHMNLIIVGNDRSGDWRKLHGLAPARDVVAGILEAIALPD</sequence>
<evidence type="ECO:0000256" key="1">
    <source>
        <dbReference type="ARBA" id="ARBA00010996"/>
    </source>
</evidence>
<evidence type="ECO:0000256" key="2">
    <source>
        <dbReference type="SAM" id="SignalP"/>
    </source>
</evidence>
<proteinExistence type="inferred from homology"/>
<comment type="caution">
    <text evidence="3">The sequence shown here is derived from an EMBL/GenBank/DDBJ whole genome shotgun (WGS) entry which is preliminary data.</text>
</comment>
<name>A0ABT1QL68_9GAMM</name>
<feature type="signal peptide" evidence="2">
    <location>
        <begin position="1"/>
        <end position="25"/>
    </location>
</feature>
<protein>
    <submittedName>
        <fullName evidence="3">SCO family protein</fullName>
    </submittedName>
</protein>
<dbReference type="PANTHER" id="PTHR12151:SF25">
    <property type="entry name" value="LINALOOL DEHYDRATASE_ISOMERASE DOMAIN-CONTAINING PROTEIN"/>
    <property type="match status" value="1"/>
</dbReference>
<evidence type="ECO:0000313" key="4">
    <source>
        <dbReference type="Proteomes" id="UP001165498"/>
    </source>
</evidence>
<dbReference type="Gene3D" id="3.40.30.10">
    <property type="entry name" value="Glutaredoxin"/>
    <property type="match status" value="1"/>
</dbReference>
<feature type="chain" id="PRO_5045091755" evidence="2">
    <location>
        <begin position="26"/>
        <end position="210"/>
    </location>
</feature>
<dbReference type="SUPFAM" id="SSF52833">
    <property type="entry name" value="Thioredoxin-like"/>
    <property type="match status" value="1"/>
</dbReference>
<gene>
    <name evidence="3" type="ORF">NM961_00920</name>
</gene>
<dbReference type="CDD" id="cd02968">
    <property type="entry name" value="SCO"/>
    <property type="match status" value="1"/>
</dbReference>
<dbReference type="PANTHER" id="PTHR12151">
    <property type="entry name" value="ELECTRON TRANSPORT PROTIN SCO1/SENC FAMILY MEMBER"/>
    <property type="match status" value="1"/>
</dbReference>
<dbReference type="PROSITE" id="PS51257">
    <property type="entry name" value="PROKAR_LIPOPROTEIN"/>
    <property type="match status" value="1"/>
</dbReference>
<organism evidence="3 4">
    <name type="scientific">Tahibacter harae</name>
    <dbReference type="NCBI Taxonomy" id="2963937"/>
    <lineage>
        <taxon>Bacteria</taxon>
        <taxon>Pseudomonadati</taxon>
        <taxon>Pseudomonadota</taxon>
        <taxon>Gammaproteobacteria</taxon>
        <taxon>Lysobacterales</taxon>
        <taxon>Rhodanobacteraceae</taxon>
        <taxon>Tahibacter</taxon>
    </lineage>
</organism>
<keyword evidence="2" id="KW-0732">Signal</keyword>
<evidence type="ECO:0000313" key="3">
    <source>
        <dbReference type="EMBL" id="MCQ4163259.1"/>
    </source>
</evidence>
<dbReference type="InterPro" id="IPR003782">
    <property type="entry name" value="SCO1/SenC"/>
</dbReference>
<dbReference type="EMBL" id="JANFQO010000001">
    <property type="protein sequence ID" value="MCQ4163259.1"/>
    <property type="molecule type" value="Genomic_DNA"/>
</dbReference>
<reference evidence="3" key="1">
    <citation type="submission" date="2022-07" db="EMBL/GenBank/DDBJ databases">
        <title>Tahibacter sp., a new gammaproteobacterium isolated from the silt sample collected at pig farm.</title>
        <authorList>
            <person name="Chen H."/>
        </authorList>
    </citation>
    <scope>NUCLEOTIDE SEQUENCE</scope>
    <source>
        <strain evidence="3">P2K</strain>
    </source>
</reference>
<keyword evidence="4" id="KW-1185">Reference proteome</keyword>
<comment type="similarity">
    <text evidence="1">Belongs to the SCO1/2 family.</text>
</comment>
<dbReference type="Pfam" id="PF02630">
    <property type="entry name" value="SCO1-SenC"/>
    <property type="match status" value="1"/>
</dbReference>
<accession>A0ABT1QL68</accession>
<dbReference type="InterPro" id="IPR036249">
    <property type="entry name" value="Thioredoxin-like_sf"/>
</dbReference>